<protein>
    <submittedName>
        <fullName evidence="1">Uncharacterized protein</fullName>
    </submittedName>
</protein>
<reference evidence="1 2" key="1">
    <citation type="submission" date="2013-09" db="EMBL/GenBank/DDBJ databases">
        <title>Biodegradation of hydrocarbons in the deep terrestrial subsurface : characterization of a microbial consortium composed of two Desulfotomaculum species originating from a deep geological formation.</title>
        <authorList>
            <person name="Aullo T."/>
            <person name="Berlendis S."/>
            <person name="Lascourreges J.-F."/>
            <person name="Dessort D."/>
            <person name="Saint-Laurent S."/>
            <person name="Schraauwers B."/>
            <person name="Mas J."/>
            <person name="Magot M."/>
            <person name="Ranchou-Peyruse A."/>
        </authorList>
    </citation>
    <scope>NUCLEOTIDE SEQUENCE [LARGE SCALE GENOMIC DNA]</scope>
    <source>
        <strain evidence="1 2">Bs107</strain>
    </source>
</reference>
<sequence>MPVLNKLVKPRLVGGEVFAQNEMFDCQIYSNELPYIRFPHPVDGQPARNWWDKWSVSVDYNGETGLSHLFQVSDYQEQLSIKEHYFLLPLGSPNLLHKKVGRIKLKIKGPIGYDAILQFIAFPPINFRLLGNNLWPVGMTGSPNIKFLWTMPKQYGLSLSAASSRALNEKDTDRGYRQTTGELLASALNIAGELHCGPSESYGFVKDARQVRWGWVGLDQRGTVQWETSVRKINLLDWENNPDTTLVIQFTNEISSAYRGEITLRDVTRKELYTVVFDLSKTKYHKFTLSRWHDAVAASPSPTLRFLIRIFEGNTLLTEFCPAEVVKKWEVTNLQVLPEDMRGCSFSTCNVFWEESFRIIGKTLRVWSVWRPWEEPRTFEIGDNDRAIGIELSSDDLNPASIVLKSLSHRSWTSFLKTRW</sequence>
<keyword evidence="2" id="KW-1185">Reference proteome</keyword>
<organism evidence="1 2">
    <name type="scientific">Desulforamulus profundi</name>
    <dbReference type="NCBI Taxonomy" id="1383067"/>
    <lineage>
        <taxon>Bacteria</taxon>
        <taxon>Bacillati</taxon>
        <taxon>Bacillota</taxon>
        <taxon>Clostridia</taxon>
        <taxon>Eubacteriales</taxon>
        <taxon>Peptococcaceae</taxon>
        <taxon>Desulforamulus</taxon>
    </lineage>
</organism>
<evidence type="ECO:0000313" key="1">
    <source>
        <dbReference type="EMBL" id="PHJ37364.1"/>
    </source>
</evidence>
<name>A0A2C6MCT3_9FIRM</name>
<gene>
    <name evidence="1" type="ORF">P378_17080</name>
</gene>
<accession>A0A2C6MCT3</accession>
<evidence type="ECO:0000313" key="2">
    <source>
        <dbReference type="Proteomes" id="UP000222564"/>
    </source>
</evidence>
<dbReference type="EMBL" id="AWQQ01000095">
    <property type="protein sequence ID" value="PHJ37364.1"/>
    <property type="molecule type" value="Genomic_DNA"/>
</dbReference>
<dbReference type="AlphaFoldDB" id="A0A2C6MCT3"/>
<dbReference type="RefSeq" id="WP_099083863.1">
    <property type="nucleotide sequence ID" value="NZ_AWQQ01000095.1"/>
</dbReference>
<proteinExistence type="predicted"/>
<dbReference type="Proteomes" id="UP000222564">
    <property type="component" value="Unassembled WGS sequence"/>
</dbReference>
<comment type="caution">
    <text evidence="1">The sequence shown here is derived from an EMBL/GenBank/DDBJ whole genome shotgun (WGS) entry which is preliminary data.</text>
</comment>